<evidence type="ECO:0000313" key="1">
    <source>
        <dbReference type="EMBL" id="WSC01728.1"/>
    </source>
</evidence>
<sequence>MIALGARAVVTVGTAGALHHRLHPGDLVISDRALRDEGTSHHYLPPGRYTEPDPTLSQHLTSALTSTERPVYTGGTWTTDALYRETPAEAQRYAAEGLLTVEMEAAAVFAVARHRGIPAAAAFTVADSLVDRQPRADSREVSTGLEQLLDAAVAALAWHGGPARAHYKLEHLPYEAPATSRGIA</sequence>
<dbReference type="Proteomes" id="UP001348369">
    <property type="component" value="Chromosome"/>
</dbReference>
<gene>
    <name evidence="1" type="ORF">OG835_35120</name>
</gene>
<reference evidence="1" key="1">
    <citation type="submission" date="2022-10" db="EMBL/GenBank/DDBJ databases">
        <title>The complete genomes of actinobacterial strains from the NBC collection.</title>
        <authorList>
            <person name="Joergensen T.S."/>
            <person name="Alvarez Arevalo M."/>
            <person name="Sterndorff E.B."/>
            <person name="Faurdal D."/>
            <person name="Vuksanovic O."/>
            <person name="Mourched A.-S."/>
            <person name="Charusanti P."/>
            <person name="Shaw S."/>
            <person name="Blin K."/>
            <person name="Weber T."/>
        </authorList>
    </citation>
    <scope>NUCLEOTIDE SEQUENCE</scope>
    <source>
        <strain evidence="1">NBC 01771</strain>
    </source>
</reference>
<organism evidence="1 2">
    <name type="scientific">Streptomyces scopuliridis</name>
    <dbReference type="NCBI Taxonomy" id="452529"/>
    <lineage>
        <taxon>Bacteria</taxon>
        <taxon>Bacillati</taxon>
        <taxon>Actinomycetota</taxon>
        <taxon>Actinomycetes</taxon>
        <taxon>Kitasatosporales</taxon>
        <taxon>Streptomycetaceae</taxon>
        <taxon>Streptomyces</taxon>
    </lineage>
</organism>
<evidence type="ECO:0000313" key="2">
    <source>
        <dbReference type="Proteomes" id="UP001348369"/>
    </source>
</evidence>
<protein>
    <submittedName>
        <fullName evidence="1">Nucleoside phosphorylase</fullName>
    </submittedName>
</protein>
<keyword evidence="2" id="KW-1185">Reference proteome</keyword>
<dbReference type="EMBL" id="CP109109">
    <property type="protein sequence ID" value="WSC01728.1"/>
    <property type="molecule type" value="Genomic_DNA"/>
</dbReference>
<name>A0ACD4ZTV5_9ACTN</name>
<proteinExistence type="predicted"/>
<accession>A0ACD4ZTV5</accession>